<dbReference type="Proteomes" id="UP000008694">
    <property type="component" value="Unassembled WGS sequence"/>
</dbReference>
<sequence length="249" mass="28706">MRVRGTRGEIMARRGSHHSGKIMITFKFRGNGLQCKRCQIKRYSILKFFQSELQKTKDGYENCKGCKRKTQSSGSLSMEAHGLSCQWRKFQCPRSQTPLRHVRAALQLIHERSQIGTTRTNSNIMTTSDLLPRQTTIPRLEKEKATNLNPSTKNYTSHFHGEEEEIEPNTTRRLTQLPNLRFPVSRGHQNQNQAKRRESIIRQNETINQTKLTTVKEVRSLSAVSTKPQLQTNDSLLTRSEGRPPRTTF</sequence>
<feature type="compositionally biased region" description="Polar residues" evidence="1">
    <location>
        <begin position="223"/>
        <end position="238"/>
    </location>
</feature>
<name>D7KBR9_ARALL</name>
<organism evidence="3">
    <name type="scientific">Arabidopsis lyrata subsp. lyrata</name>
    <name type="common">Lyre-leaved rock-cress</name>
    <dbReference type="NCBI Taxonomy" id="81972"/>
    <lineage>
        <taxon>Eukaryota</taxon>
        <taxon>Viridiplantae</taxon>
        <taxon>Streptophyta</taxon>
        <taxon>Embryophyta</taxon>
        <taxon>Tracheophyta</taxon>
        <taxon>Spermatophyta</taxon>
        <taxon>Magnoliopsida</taxon>
        <taxon>eudicotyledons</taxon>
        <taxon>Gunneridae</taxon>
        <taxon>Pentapetalae</taxon>
        <taxon>rosids</taxon>
        <taxon>malvids</taxon>
        <taxon>Brassicales</taxon>
        <taxon>Brassicaceae</taxon>
        <taxon>Camelineae</taxon>
        <taxon>Arabidopsis</taxon>
    </lineage>
</organism>
<feature type="region of interest" description="Disordered" evidence="1">
    <location>
        <begin position="148"/>
        <end position="169"/>
    </location>
</feature>
<evidence type="ECO:0000256" key="1">
    <source>
        <dbReference type="SAM" id="MobiDB-lite"/>
    </source>
</evidence>
<dbReference type="AlphaFoldDB" id="D7KBR9"/>
<feature type="region of interest" description="Disordered" evidence="1">
    <location>
        <begin position="223"/>
        <end position="249"/>
    </location>
</feature>
<gene>
    <name evidence="2" type="ORF">ARALYDRAFT_680513</name>
</gene>
<accession>D7KBR9</accession>
<feature type="compositionally biased region" description="Polar residues" evidence="1">
    <location>
        <begin position="148"/>
        <end position="157"/>
    </location>
</feature>
<feature type="compositionally biased region" description="Basic and acidic residues" evidence="1">
    <location>
        <begin position="240"/>
        <end position="249"/>
    </location>
</feature>
<evidence type="ECO:0000313" key="3">
    <source>
        <dbReference type="Proteomes" id="UP000008694"/>
    </source>
</evidence>
<evidence type="ECO:0000313" key="2">
    <source>
        <dbReference type="EMBL" id="EFH66993.1"/>
    </source>
</evidence>
<reference evidence="3" key="1">
    <citation type="journal article" date="2011" name="Nat. Genet.">
        <title>The Arabidopsis lyrata genome sequence and the basis of rapid genome size change.</title>
        <authorList>
            <person name="Hu T.T."/>
            <person name="Pattyn P."/>
            <person name="Bakker E.G."/>
            <person name="Cao J."/>
            <person name="Cheng J.-F."/>
            <person name="Clark R.M."/>
            <person name="Fahlgren N."/>
            <person name="Fawcett J.A."/>
            <person name="Grimwood J."/>
            <person name="Gundlach H."/>
            <person name="Haberer G."/>
            <person name="Hollister J.D."/>
            <person name="Ossowski S."/>
            <person name="Ottilar R.P."/>
            <person name="Salamov A.A."/>
            <person name="Schneeberger K."/>
            <person name="Spannagl M."/>
            <person name="Wang X."/>
            <person name="Yang L."/>
            <person name="Nasrallah M.E."/>
            <person name="Bergelson J."/>
            <person name="Carrington J.C."/>
            <person name="Gaut B.S."/>
            <person name="Schmutz J."/>
            <person name="Mayer K.F.X."/>
            <person name="Van de Peer Y."/>
            <person name="Grigoriev I.V."/>
            <person name="Nordborg M."/>
            <person name="Weigel D."/>
            <person name="Guo Y.-L."/>
        </authorList>
    </citation>
    <scope>NUCLEOTIDE SEQUENCE [LARGE SCALE GENOMIC DNA]</scope>
    <source>
        <strain evidence="3">cv. MN47</strain>
    </source>
</reference>
<protein>
    <submittedName>
        <fullName evidence="2">Predicted protein</fullName>
    </submittedName>
</protein>
<dbReference type="EMBL" id="GL348713">
    <property type="protein sequence ID" value="EFH66993.1"/>
    <property type="molecule type" value="Genomic_DNA"/>
</dbReference>
<keyword evidence="3" id="KW-1185">Reference proteome</keyword>
<feature type="region of interest" description="Disordered" evidence="1">
    <location>
        <begin position="183"/>
        <end position="205"/>
    </location>
</feature>
<proteinExistence type="predicted"/>
<dbReference type="Gramene" id="Al_scaffold_0001_2836">
    <property type="protein sequence ID" value="Al_scaffold_0001_2836"/>
    <property type="gene ID" value="Al_scaffold_0001_2836"/>
</dbReference>
<dbReference type="HOGENOM" id="CLU_1117027_0_0_1"/>